<dbReference type="SUPFAM" id="SSF46785">
    <property type="entry name" value="Winged helix' DNA-binding domain"/>
    <property type="match status" value="1"/>
</dbReference>
<dbReference type="Proteomes" id="UP000050864">
    <property type="component" value="Unassembled WGS sequence"/>
</dbReference>
<comment type="caution">
    <text evidence="6">The sequence shown here is derived from an EMBL/GenBank/DDBJ whole genome shotgun (WGS) entry which is preliminary data.</text>
</comment>
<evidence type="ECO:0000256" key="1">
    <source>
        <dbReference type="ARBA" id="ARBA00009437"/>
    </source>
</evidence>
<dbReference type="Pfam" id="PF00126">
    <property type="entry name" value="HTH_1"/>
    <property type="match status" value="1"/>
</dbReference>
<keyword evidence="2" id="KW-0805">Transcription regulation</keyword>
<dbReference type="InterPro" id="IPR036388">
    <property type="entry name" value="WH-like_DNA-bd_sf"/>
</dbReference>
<dbReference type="Gene3D" id="1.10.10.10">
    <property type="entry name" value="Winged helix-like DNA-binding domain superfamily/Winged helix DNA-binding domain"/>
    <property type="match status" value="1"/>
</dbReference>
<accession>A0A0R0CEP0</accession>
<dbReference type="AlphaFoldDB" id="A0A0R0CEP0"/>
<name>A0A0R0CEP0_9GAMM</name>
<dbReference type="InterPro" id="IPR036390">
    <property type="entry name" value="WH_DNA-bd_sf"/>
</dbReference>
<gene>
    <name evidence="6" type="ORF">ABB26_08860</name>
</gene>
<dbReference type="GO" id="GO:0006351">
    <property type="term" value="P:DNA-templated transcription"/>
    <property type="evidence" value="ECO:0007669"/>
    <property type="project" value="TreeGrafter"/>
</dbReference>
<keyword evidence="7" id="KW-1185">Reference proteome</keyword>
<dbReference type="PROSITE" id="PS50931">
    <property type="entry name" value="HTH_LYSR"/>
    <property type="match status" value="1"/>
</dbReference>
<dbReference type="GO" id="GO:0043565">
    <property type="term" value="F:sequence-specific DNA binding"/>
    <property type="evidence" value="ECO:0007669"/>
    <property type="project" value="TreeGrafter"/>
</dbReference>
<reference evidence="6 7" key="1">
    <citation type="submission" date="2015-05" db="EMBL/GenBank/DDBJ databases">
        <title>Genome sequencing and analysis of members of genus Stenotrophomonas.</title>
        <authorList>
            <person name="Patil P.P."/>
            <person name="Midha S."/>
            <person name="Patil P.B."/>
        </authorList>
    </citation>
    <scope>NUCLEOTIDE SEQUENCE [LARGE SCALE GENOMIC DNA]</scope>
    <source>
        <strain evidence="6 7">DSM 18929</strain>
    </source>
</reference>
<dbReference type="EMBL" id="LDJI01000015">
    <property type="protein sequence ID" value="KRG64276.1"/>
    <property type="molecule type" value="Genomic_DNA"/>
</dbReference>
<organism evidence="6 7">
    <name type="scientific">Stenotrophomonas humi</name>
    <dbReference type="NCBI Taxonomy" id="405444"/>
    <lineage>
        <taxon>Bacteria</taxon>
        <taxon>Pseudomonadati</taxon>
        <taxon>Pseudomonadota</taxon>
        <taxon>Gammaproteobacteria</taxon>
        <taxon>Lysobacterales</taxon>
        <taxon>Lysobacteraceae</taxon>
        <taxon>Stenotrophomonas</taxon>
    </lineage>
</organism>
<dbReference type="InterPro" id="IPR000847">
    <property type="entry name" value="LysR_HTH_N"/>
</dbReference>
<dbReference type="OrthoDB" id="5526340at2"/>
<dbReference type="GO" id="GO:0003700">
    <property type="term" value="F:DNA-binding transcription factor activity"/>
    <property type="evidence" value="ECO:0007669"/>
    <property type="project" value="InterPro"/>
</dbReference>
<evidence type="ECO:0000313" key="7">
    <source>
        <dbReference type="Proteomes" id="UP000050864"/>
    </source>
</evidence>
<dbReference type="PANTHER" id="PTHR30537">
    <property type="entry name" value="HTH-TYPE TRANSCRIPTIONAL REGULATOR"/>
    <property type="match status" value="1"/>
</dbReference>
<dbReference type="CDD" id="cd08432">
    <property type="entry name" value="PBP2_GcdR_TrpI_HvrB_AmpR_like"/>
    <property type="match status" value="1"/>
</dbReference>
<keyword evidence="4" id="KW-0804">Transcription</keyword>
<evidence type="ECO:0000256" key="4">
    <source>
        <dbReference type="ARBA" id="ARBA00023163"/>
    </source>
</evidence>
<sequence>MGAVLPLLALRAFVETGRCGSLKAAAEAMGVTPGAVSQQLKLLVERTGVNLFVRNRHGVSLSPAGAQVYPALLRAFDTIQDSMAVLEAINGRQTLTISTVPSFAASWLVPRLGHFTEKHPDIEIRVEASSALVDLRRDRIDVAIRHGLGQYPGLVSRHLASPVFLPVACPRLLADGPRIRTPKDCLKYPLLQDSDRSDWRLWFKALGMAYDPRIERGPAFDDDVLLIRAAEAGQGIAMVRDVYVQAEVASGRLSIAFDHAWPTEFAYYAVTLPRVDEKPAVASFLSWLQSEAQVDRSSF</sequence>
<dbReference type="InterPro" id="IPR058163">
    <property type="entry name" value="LysR-type_TF_proteobact-type"/>
</dbReference>
<dbReference type="PANTHER" id="PTHR30537:SF26">
    <property type="entry name" value="GLYCINE CLEAVAGE SYSTEM TRANSCRIPTIONAL ACTIVATOR"/>
    <property type="match status" value="1"/>
</dbReference>
<dbReference type="SUPFAM" id="SSF53850">
    <property type="entry name" value="Periplasmic binding protein-like II"/>
    <property type="match status" value="1"/>
</dbReference>
<evidence type="ECO:0000259" key="5">
    <source>
        <dbReference type="PROSITE" id="PS50931"/>
    </source>
</evidence>
<protein>
    <submittedName>
        <fullName evidence="6">Transcriptional regulator</fullName>
    </submittedName>
</protein>
<feature type="domain" description="HTH lysR-type" evidence="5">
    <location>
        <begin position="5"/>
        <end position="62"/>
    </location>
</feature>
<comment type="similarity">
    <text evidence="1">Belongs to the LysR transcriptional regulatory family.</text>
</comment>
<evidence type="ECO:0000256" key="2">
    <source>
        <dbReference type="ARBA" id="ARBA00023015"/>
    </source>
</evidence>
<proteinExistence type="inferred from homology"/>
<dbReference type="STRING" id="405444.ABB26_08860"/>
<dbReference type="Pfam" id="PF03466">
    <property type="entry name" value="LysR_substrate"/>
    <property type="match status" value="1"/>
</dbReference>
<dbReference type="PATRIC" id="fig|405444.3.peg.778"/>
<dbReference type="Gene3D" id="3.40.190.10">
    <property type="entry name" value="Periplasmic binding protein-like II"/>
    <property type="match status" value="2"/>
</dbReference>
<keyword evidence="3" id="KW-0238">DNA-binding</keyword>
<evidence type="ECO:0000313" key="6">
    <source>
        <dbReference type="EMBL" id="KRG64276.1"/>
    </source>
</evidence>
<evidence type="ECO:0000256" key="3">
    <source>
        <dbReference type="ARBA" id="ARBA00023125"/>
    </source>
</evidence>
<dbReference type="InterPro" id="IPR005119">
    <property type="entry name" value="LysR_subst-bd"/>
</dbReference>
<dbReference type="RefSeq" id="WP_057633308.1">
    <property type="nucleotide sequence ID" value="NZ_LDJI01000015.1"/>
</dbReference>